<evidence type="ECO:0000256" key="1">
    <source>
        <dbReference type="SAM" id="MobiDB-lite"/>
    </source>
</evidence>
<dbReference type="Proteomes" id="UP000199405">
    <property type="component" value="Unassembled WGS sequence"/>
</dbReference>
<protein>
    <submittedName>
        <fullName evidence="2">Uncharacterized protein</fullName>
    </submittedName>
</protein>
<dbReference type="EMBL" id="FMCQ01000007">
    <property type="protein sequence ID" value="SCF01143.1"/>
    <property type="molecule type" value="Genomic_DNA"/>
</dbReference>
<proteinExistence type="predicted"/>
<evidence type="ECO:0000313" key="3">
    <source>
        <dbReference type="Proteomes" id="UP000199405"/>
    </source>
</evidence>
<comment type="caution">
    <text evidence="2">The sequence shown here is derived from an EMBL/GenBank/DDBJ whole genome shotgun (WGS) entry which is preliminary data.</text>
</comment>
<feature type="region of interest" description="Disordered" evidence="1">
    <location>
        <begin position="1"/>
        <end position="71"/>
    </location>
</feature>
<keyword evidence="3" id="KW-1185">Reference proteome</keyword>
<reference evidence="2 3" key="1">
    <citation type="submission" date="2016-06" db="EMBL/GenBank/DDBJ databases">
        <authorList>
            <person name="Varghese N."/>
            <person name="Submissions Spin"/>
        </authorList>
    </citation>
    <scope>NUCLEOTIDE SEQUENCE [LARGE SCALE GENOMIC DNA]</scope>
    <source>
        <strain evidence="2 3">DSM 45142</strain>
    </source>
</reference>
<name>A0ABY0KQR1_9ACTN</name>
<evidence type="ECO:0000313" key="2">
    <source>
        <dbReference type="EMBL" id="SCF01143.1"/>
    </source>
</evidence>
<accession>A0ABY0KQR1</accession>
<gene>
    <name evidence="2" type="ORF">GA0070562_5104</name>
</gene>
<sequence length="71" mass="7107">MSKLLRDDDGVSGASPNRTLSDDGFVTRPVGNEHQALAASAGGNRGSGIEPVGVADRFAAEPRSGVGGGLK</sequence>
<organism evidence="2 3">
    <name type="scientific">Micromonospora tulbaghiae</name>
    <dbReference type="NCBI Taxonomy" id="479978"/>
    <lineage>
        <taxon>Bacteria</taxon>
        <taxon>Bacillati</taxon>
        <taxon>Actinomycetota</taxon>
        <taxon>Actinomycetes</taxon>
        <taxon>Micromonosporales</taxon>
        <taxon>Micromonosporaceae</taxon>
        <taxon>Micromonospora</taxon>
    </lineage>
</organism>